<keyword evidence="1" id="KW-1185">Reference proteome</keyword>
<accession>A0AAF5DDR1</accession>
<dbReference type="WBParaSite" id="TCONS_00010578.p1">
    <property type="protein sequence ID" value="TCONS_00010578.p1"/>
    <property type="gene ID" value="XLOC_003870"/>
</dbReference>
<name>A0AAF5DDR1_STRER</name>
<dbReference type="Proteomes" id="UP000035681">
    <property type="component" value="Unplaced"/>
</dbReference>
<protein>
    <submittedName>
        <fullName evidence="2">Uncharacterized protein</fullName>
    </submittedName>
</protein>
<evidence type="ECO:0000313" key="2">
    <source>
        <dbReference type="WBParaSite" id="TCONS_00010578.p1"/>
    </source>
</evidence>
<proteinExistence type="predicted"/>
<sequence>YRMSTRDINMKKYKKSKIGQMKTQVLHINVDIQRPINQKSHLNCKYVLSVIDDFSRYAYVVALTDYQFKTIVKSTKFKIFINYYLYLLKIFHTKCFKINSPHWKEYIQIITLIYYATNEENQKNTDNKLKLKGNNLILVKKPDNKVKIGNKFKYRYK</sequence>
<organism evidence="1 2">
    <name type="scientific">Strongyloides stercoralis</name>
    <name type="common">Threadworm</name>
    <dbReference type="NCBI Taxonomy" id="6248"/>
    <lineage>
        <taxon>Eukaryota</taxon>
        <taxon>Metazoa</taxon>
        <taxon>Ecdysozoa</taxon>
        <taxon>Nematoda</taxon>
        <taxon>Chromadorea</taxon>
        <taxon>Rhabditida</taxon>
        <taxon>Tylenchina</taxon>
        <taxon>Panagrolaimomorpha</taxon>
        <taxon>Strongyloidoidea</taxon>
        <taxon>Strongyloididae</taxon>
        <taxon>Strongyloides</taxon>
    </lineage>
</organism>
<reference evidence="2" key="1">
    <citation type="submission" date="2024-02" db="UniProtKB">
        <authorList>
            <consortium name="WormBaseParasite"/>
        </authorList>
    </citation>
    <scope>IDENTIFICATION</scope>
</reference>
<evidence type="ECO:0000313" key="1">
    <source>
        <dbReference type="Proteomes" id="UP000035681"/>
    </source>
</evidence>
<dbReference type="AlphaFoldDB" id="A0AAF5DDR1"/>